<dbReference type="PROSITE" id="PS00092">
    <property type="entry name" value="N6_MTASE"/>
    <property type="match status" value="1"/>
</dbReference>
<evidence type="ECO:0000259" key="8">
    <source>
        <dbReference type="Pfam" id="PF20464"/>
    </source>
</evidence>
<evidence type="ECO:0000256" key="3">
    <source>
        <dbReference type="ARBA" id="ARBA00022679"/>
    </source>
</evidence>
<dbReference type="InterPro" id="IPR046817">
    <property type="entry name" value="MmeI_N"/>
</dbReference>
<dbReference type="PANTHER" id="PTHR33841:SF1">
    <property type="entry name" value="DNA METHYLTRANSFERASE A"/>
    <property type="match status" value="1"/>
</dbReference>
<feature type="domain" description="MmeI-like N-terminal" evidence="8">
    <location>
        <begin position="121"/>
        <end position="260"/>
    </location>
</feature>
<dbReference type="GO" id="GO:0008168">
    <property type="term" value="F:methyltransferase activity"/>
    <property type="evidence" value="ECO:0007669"/>
    <property type="project" value="UniProtKB-KW"/>
</dbReference>
<dbReference type="InterPro" id="IPR002052">
    <property type="entry name" value="DNA_methylase_N6_adenine_CS"/>
</dbReference>
<evidence type="ECO:0000313" key="11">
    <source>
        <dbReference type="Proteomes" id="UP001476950"/>
    </source>
</evidence>
<evidence type="ECO:0000313" key="10">
    <source>
        <dbReference type="EMBL" id="MEP1061516.1"/>
    </source>
</evidence>
<dbReference type="Pfam" id="PF20464">
    <property type="entry name" value="MmeI_N"/>
    <property type="match status" value="1"/>
</dbReference>
<dbReference type="Pfam" id="PF07669">
    <property type="entry name" value="Eco57I"/>
    <property type="match status" value="1"/>
</dbReference>
<evidence type="ECO:0000259" key="9">
    <source>
        <dbReference type="Pfam" id="PF20466"/>
    </source>
</evidence>
<dbReference type="EC" id="2.1.1.72" evidence="1"/>
<feature type="compositionally biased region" description="Basic and acidic residues" evidence="6">
    <location>
        <begin position="1323"/>
        <end position="1332"/>
    </location>
</feature>
<dbReference type="RefSeq" id="WP_190446795.1">
    <property type="nucleotide sequence ID" value="NZ_JAMPLM010000036.1"/>
</dbReference>
<dbReference type="InterPro" id="IPR029063">
    <property type="entry name" value="SAM-dependent_MTases_sf"/>
</dbReference>
<dbReference type="EMBL" id="JAMPLM010000036">
    <property type="protein sequence ID" value="MEP1061516.1"/>
    <property type="molecule type" value="Genomic_DNA"/>
</dbReference>
<dbReference type="PANTHER" id="PTHR33841">
    <property type="entry name" value="DNA METHYLTRANSFERASE YEEA-RELATED"/>
    <property type="match status" value="1"/>
</dbReference>
<dbReference type="SUPFAM" id="SSF53335">
    <property type="entry name" value="S-adenosyl-L-methionine-dependent methyltransferases"/>
    <property type="match status" value="1"/>
</dbReference>
<gene>
    <name evidence="10" type="ORF">NDI38_24255</name>
</gene>
<comment type="caution">
    <text evidence="10">The sequence shown here is derived from an EMBL/GenBank/DDBJ whole genome shotgun (WGS) entry which is preliminary data.</text>
</comment>
<organism evidence="10 11">
    <name type="scientific">Stenomitos frigidus AS-A4</name>
    <dbReference type="NCBI Taxonomy" id="2933935"/>
    <lineage>
        <taxon>Bacteria</taxon>
        <taxon>Bacillati</taxon>
        <taxon>Cyanobacteriota</taxon>
        <taxon>Cyanophyceae</taxon>
        <taxon>Leptolyngbyales</taxon>
        <taxon>Leptolyngbyaceae</taxon>
        <taxon>Stenomitos</taxon>
    </lineage>
</organism>
<evidence type="ECO:0000259" key="7">
    <source>
        <dbReference type="Pfam" id="PF07669"/>
    </source>
</evidence>
<evidence type="ECO:0000256" key="4">
    <source>
        <dbReference type="ARBA" id="ARBA00022691"/>
    </source>
</evidence>
<reference evidence="10 11" key="1">
    <citation type="submission" date="2022-04" db="EMBL/GenBank/DDBJ databases">
        <title>Positive selection, recombination, and allopatry shape intraspecific diversity of widespread and dominant cyanobacteria.</title>
        <authorList>
            <person name="Wei J."/>
            <person name="Shu W."/>
            <person name="Hu C."/>
        </authorList>
    </citation>
    <scope>NUCLEOTIDE SEQUENCE [LARGE SCALE GENOMIC DNA]</scope>
    <source>
        <strain evidence="10 11">AS-A4</strain>
    </source>
</reference>
<dbReference type="InterPro" id="IPR011639">
    <property type="entry name" value="MethylTrfase_TaqI-like_dom"/>
</dbReference>
<dbReference type="InterPro" id="IPR050953">
    <property type="entry name" value="N4_N6_ade-DNA_methylase"/>
</dbReference>
<feature type="domain" description="Type II methyltransferase M.TaqI-like" evidence="7">
    <location>
        <begin position="626"/>
        <end position="887"/>
    </location>
</feature>
<dbReference type="GO" id="GO:0032259">
    <property type="term" value="P:methylation"/>
    <property type="evidence" value="ECO:0007669"/>
    <property type="project" value="UniProtKB-KW"/>
</dbReference>
<dbReference type="Proteomes" id="UP001476950">
    <property type="component" value="Unassembled WGS sequence"/>
</dbReference>
<feature type="domain" description="MmeI-like target recognition" evidence="9">
    <location>
        <begin position="989"/>
        <end position="1168"/>
    </location>
</feature>
<keyword evidence="11" id="KW-1185">Reference proteome</keyword>
<evidence type="ECO:0000256" key="1">
    <source>
        <dbReference type="ARBA" id="ARBA00011900"/>
    </source>
</evidence>
<keyword evidence="2 10" id="KW-0489">Methyltransferase</keyword>
<name>A0ABV0KR82_9CYAN</name>
<sequence>MATDLDILRHKEWLGLLQPVGLVVSPPALIKAQAVIDRGKLVDLQERLQAVVSIAPIARHKNEPIAWVENVSAFTQKVLGWRDRDLVGTSGQEALPEELAVALLSYGETLRPTYAVRDPDSEQWVLLIRELAPGLSFDEDDPATATGQGWQASYQAKFERLLRETGVYAGLLVNGTEIRLVYAPKGESSGHLTFPVQAMTEVPGRLILGALDLLLGEDRLFNVPENQRLSRLLEDSRSYQAEVSTKLSGQVLDALWELLRGFQAADAAANGRLLSALAETDPQHIYGGLIATLMRLVFLLYAEDEGLMPDDEVYQRHYAVSGLYEKLREDAGNYPDTMDQRYGAWAALLSLFRLVYDGGGATEEYLPARHGQLFDPDAYPYLEGRPIDSEFATYGRLEAPRIADGVVYRMLDKLLLLDGERLSYRALDVEQIGSVYEAIMGYEVQIAHGRSLAVRSKDVVVNVDAILAAKPVDRATILKNAECDLKGAALKELKDATTAEAIVAAIGRRVSPRTPNLLATGSLFLQPGEERRRSGSHYTPRKLTQPIVEKTLEPVLKNLGEHPTPEQLLDLKVCDLAMGSAAFLVEACRQLADKLVEAWNHHGKPADLPETVEDVVVARRLVAQRCLYGVDKNPFAVNLARLSLWLVTLAKDLPFTFLDHALKCGDSLVGLTRAEIGSFGASAAYEPTFFEDHKRLMKQSATKALAFRQQIQISDTRSDGDAETKQALLQDVERALEPARLTAKIAVASFFVGDNAKQRQKYREEFGGKLIGYEKGLIDESEIQSIAARLTTGTKAIQPFNWELEFPEVFERENPGFDAIVGNPPFIGGRKMKSALGEEYQEWIFNACLEASKNGDLVAYFFRRAFTLLRQNGAFGLIATNTIAQGDTRSTGLRFICQNGGMIYNAQKRVKWPGLAAVVVSVVNVFKGIYDGFKTLDNQLLEKITAFLFHDGGHENPAVLLANANKSFQGSIVLGMGFTFDDTNPEATPIAEMRRLIEKDPRNAERIFPYIGGDEVNSSPTHAHHRYAINFFDLNEEEARKWPDLMEIVEQKVKPDRTRTNSKGEFVLRSPLPQRWWQYADKRPALVKAISQCDRVLARPRTSKHHAFTFLPNRMVYSENLVIFALPDSAFSIIQGRVHEVWVRFTSSTLEDRQGYRPSDCFETFPFPVDWEDNPILEAAGKTYYDFRANLMIRHNEGLTATYNRFHDPDETNPDILQLRELHAQMDRAVLDAYGWTDIPTNCEFLLDYEDEDDEGTSKRKKPWRYRWPEEVHDEVLARLLKLNQERADEEKLGRTPRRKVAANTNTADPQTPLSQKQLDLIPPDKEQLDLF</sequence>
<dbReference type="PRINTS" id="PR00507">
    <property type="entry name" value="N12N6MTFRASE"/>
</dbReference>
<evidence type="ECO:0000256" key="6">
    <source>
        <dbReference type="SAM" id="MobiDB-lite"/>
    </source>
</evidence>
<evidence type="ECO:0000256" key="5">
    <source>
        <dbReference type="ARBA" id="ARBA00047942"/>
    </source>
</evidence>
<protein>
    <recommendedName>
        <fullName evidence="1">site-specific DNA-methyltransferase (adenine-specific)</fullName>
        <ecNumber evidence="1">2.1.1.72</ecNumber>
    </recommendedName>
</protein>
<proteinExistence type="predicted"/>
<accession>A0ABV0KR82</accession>
<comment type="catalytic activity">
    <reaction evidence="5">
        <text>a 2'-deoxyadenosine in DNA + S-adenosyl-L-methionine = an N(6)-methyl-2'-deoxyadenosine in DNA + S-adenosyl-L-homocysteine + H(+)</text>
        <dbReference type="Rhea" id="RHEA:15197"/>
        <dbReference type="Rhea" id="RHEA-COMP:12418"/>
        <dbReference type="Rhea" id="RHEA-COMP:12419"/>
        <dbReference type="ChEBI" id="CHEBI:15378"/>
        <dbReference type="ChEBI" id="CHEBI:57856"/>
        <dbReference type="ChEBI" id="CHEBI:59789"/>
        <dbReference type="ChEBI" id="CHEBI:90615"/>
        <dbReference type="ChEBI" id="CHEBI:90616"/>
        <dbReference type="EC" id="2.1.1.72"/>
    </reaction>
</comment>
<feature type="compositionally biased region" description="Polar residues" evidence="6">
    <location>
        <begin position="1303"/>
        <end position="1318"/>
    </location>
</feature>
<dbReference type="Pfam" id="PF20466">
    <property type="entry name" value="MmeI_TRD"/>
    <property type="match status" value="1"/>
</dbReference>
<keyword evidence="4" id="KW-0949">S-adenosyl-L-methionine</keyword>
<keyword evidence="3" id="KW-0808">Transferase</keyword>
<dbReference type="InterPro" id="IPR046820">
    <property type="entry name" value="MmeI_TRD"/>
</dbReference>
<evidence type="ECO:0000256" key="2">
    <source>
        <dbReference type="ARBA" id="ARBA00022603"/>
    </source>
</evidence>
<feature type="region of interest" description="Disordered" evidence="6">
    <location>
        <begin position="1288"/>
        <end position="1332"/>
    </location>
</feature>
<dbReference type="Gene3D" id="3.40.50.150">
    <property type="entry name" value="Vaccinia Virus protein VP39"/>
    <property type="match status" value="2"/>
</dbReference>